<protein>
    <submittedName>
        <fullName evidence="9">Purine permease</fullName>
    </submittedName>
</protein>
<feature type="transmembrane region" description="Helical" evidence="8">
    <location>
        <begin position="90"/>
        <end position="108"/>
    </location>
</feature>
<comment type="similarity">
    <text evidence="2">Belongs to the nucleobase:cation symporter-2 (NCS2) (TC 2.A.40) family.</text>
</comment>
<dbReference type="NCBIfam" id="TIGR00801">
    <property type="entry name" value="ncs2"/>
    <property type="match status" value="1"/>
</dbReference>
<evidence type="ECO:0000256" key="8">
    <source>
        <dbReference type="SAM" id="Phobius"/>
    </source>
</evidence>
<feature type="transmembrane region" description="Helical" evidence="8">
    <location>
        <begin position="330"/>
        <end position="352"/>
    </location>
</feature>
<evidence type="ECO:0000256" key="5">
    <source>
        <dbReference type="ARBA" id="ARBA00022692"/>
    </source>
</evidence>
<dbReference type="Proteomes" id="UP000449710">
    <property type="component" value="Unassembled WGS sequence"/>
</dbReference>
<dbReference type="GO" id="GO:0042907">
    <property type="term" value="F:xanthine transmembrane transporter activity"/>
    <property type="evidence" value="ECO:0007669"/>
    <property type="project" value="TreeGrafter"/>
</dbReference>
<evidence type="ECO:0000256" key="6">
    <source>
        <dbReference type="ARBA" id="ARBA00022989"/>
    </source>
</evidence>
<evidence type="ECO:0000313" key="9">
    <source>
        <dbReference type="EMBL" id="NBG88630.1"/>
    </source>
</evidence>
<evidence type="ECO:0000256" key="2">
    <source>
        <dbReference type="ARBA" id="ARBA00008821"/>
    </source>
</evidence>
<reference evidence="9 10" key="1">
    <citation type="submission" date="2019-04" db="EMBL/GenBank/DDBJ databases">
        <title>Isachenkonia alkalipeptolytica gen. nov. sp. nov. a new anaerobic, alkiliphilic organothrophic bacterium capable to reduce synthesized ferrihydrite isolated from a soda lake.</title>
        <authorList>
            <person name="Toshchakov S.V."/>
            <person name="Zavarzina D.G."/>
            <person name="Zhilina T.N."/>
            <person name="Kostrikina N.A."/>
            <person name="Kublanov I.V."/>
        </authorList>
    </citation>
    <scope>NUCLEOTIDE SEQUENCE [LARGE SCALE GENOMIC DNA]</scope>
    <source>
        <strain evidence="9 10">Z-1701</strain>
    </source>
</reference>
<feature type="transmembrane region" description="Helical" evidence="8">
    <location>
        <begin position="33"/>
        <end position="54"/>
    </location>
</feature>
<feature type="transmembrane region" description="Helical" evidence="8">
    <location>
        <begin position="177"/>
        <end position="196"/>
    </location>
</feature>
<evidence type="ECO:0000256" key="3">
    <source>
        <dbReference type="ARBA" id="ARBA00022448"/>
    </source>
</evidence>
<name>A0AA43XKN1_9CLOT</name>
<feature type="transmembrane region" description="Helical" evidence="8">
    <location>
        <begin position="386"/>
        <end position="403"/>
    </location>
</feature>
<evidence type="ECO:0000256" key="4">
    <source>
        <dbReference type="ARBA" id="ARBA00022475"/>
    </source>
</evidence>
<organism evidence="9 10">
    <name type="scientific">Isachenkonia alkalipeptolytica</name>
    <dbReference type="NCBI Taxonomy" id="2565777"/>
    <lineage>
        <taxon>Bacteria</taxon>
        <taxon>Bacillati</taxon>
        <taxon>Bacillota</taxon>
        <taxon>Clostridia</taxon>
        <taxon>Eubacteriales</taxon>
        <taxon>Clostridiaceae</taxon>
        <taxon>Isachenkonia</taxon>
    </lineage>
</organism>
<evidence type="ECO:0000256" key="1">
    <source>
        <dbReference type="ARBA" id="ARBA00004651"/>
    </source>
</evidence>
<keyword evidence="3" id="KW-0813">Transport</keyword>
<feature type="transmembrane region" description="Helical" evidence="8">
    <location>
        <begin position="203"/>
        <end position="223"/>
    </location>
</feature>
<keyword evidence="5 8" id="KW-0812">Transmembrane</keyword>
<accession>A0AA43XKN1</accession>
<keyword evidence="7 8" id="KW-0472">Membrane</keyword>
<feature type="transmembrane region" description="Helical" evidence="8">
    <location>
        <begin position="114"/>
        <end position="137"/>
    </location>
</feature>
<proteinExistence type="inferred from homology"/>
<feature type="transmembrane region" description="Helical" evidence="8">
    <location>
        <begin position="243"/>
        <end position="263"/>
    </location>
</feature>
<dbReference type="InterPro" id="IPR006042">
    <property type="entry name" value="Xan_ur_permease"/>
</dbReference>
<dbReference type="PROSITE" id="PS01116">
    <property type="entry name" value="XANTH_URACIL_PERMASE"/>
    <property type="match status" value="1"/>
</dbReference>
<dbReference type="RefSeq" id="WP_160721423.1">
    <property type="nucleotide sequence ID" value="NZ_SUMG01000009.1"/>
</dbReference>
<keyword evidence="6 8" id="KW-1133">Transmembrane helix</keyword>
<keyword evidence="4" id="KW-1003">Cell membrane</keyword>
<dbReference type="NCBIfam" id="NF037981">
    <property type="entry name" value="NCS2_1"/>
    <property type="match status" value="1"/>
</dbReference>
<comment type="subcellular location">
    <subcellularLocation>
        <location evidence="1">Cell membrane</location>
        <topology evidence="1">Multi-pass membrane protein</topology>
    </subcellularLocation>
</comment>
<dbReference type="InterPro" id="IPR006043">
    <property type="entry name" value="NCS2"/>
</dbReference>
<feature type="transmembrane region" description="Helical" evidence="8">
    <location>
        <begin position="415"/>
        <end position="439"/>
    </location>
</feature>
<dbReference type="GO" id="GO:0005886">
    <property type="term" value="C:plasma membrane"/>
    <property type="evidence" value="ECO:0007669"/>
    <property type="project" value="UniProtKB-SubCell"/>
</dbReference>
<dbReference type="InterPro" id="IPR017588">
    <property type="entry name" value="UacT-like"/>
</dbReference>
<dbReference type="NCBIfam" id="TIGR03173">
    <property type="entry name" value="pbuX"/>
    <property type="match status" value="1"/>
</dbReference>
<dbReference type="PANTHER" id="PTHR42810:SF2">
    <property type="entry name" value="PURINE PERMEASE C1399.01C-RELATED"/>
    <property type="match status" value="1"/>
</dbReference>
<sequence length="463" mass="48529">MDKGSTELRSRSVFELHGLPSMAKAFPLGIQHVLAMLVGNITPAIIIGGVVGLGTGDATLLVQSAMFIAGIATLIQLYPMGKAGSTYRIGSGLPVIMGVSFAYIPPLIAIGSQYGIAAILGAQMIGGVVAVIVGIFIKPIRKYFPPMVAGTVVFTIGLSLYPTAINYMAGGMGQTGYGSYTNWLVAVVTLLVVLFCNQFAKGYLKLASILVGILAGYFLALPLGLVDFAPIAEASWFALPRPLYFGIEFYPSAILTMAIMYVVNSVQAVGDLSATTVGGMGREISDDELSGGIIGNGVASVIASLFGGLPTATYSQNVGIVSMTKVISKFVLALAAGMILLAGFVPKVGALMTTIPHSVLGGATITVFALITMTGIRLIIQDELSIRNITIVGLAVALGVGISQVPEALEVFPQWFMMIFGSSAVVISAIVVFSLNLILPKKTLEDERKEREIMEKEMEVEGS</sequence>
<comment type="caution">
    <text evidence="9">The sequence shown here is derived from an EMBL/GenBank/DDBJ whole genome shotgun (WGS) entry which is preliminary data.</text>
</comment>
<feature type="transmembrane region" description="Helical" evidence="8">
    <location>
        <begin position="144"/>
        <end position="165"/>
    </location>
</feature>
<dbReference type="EMBL" id="SUMG01000009">
    <property type="protein sequence ID" value="NBG88630.1"/>
    <property type="molecule type" value="Genomic_DNA"/>
</dbReference>
<evidence type="ECO:0000313" key="10">
    <source>
        <dbReference type="Proteomes" id="UP000449710"/>
    </source>
</evidence>
<keyword evidence="10" id="KW-1185">Reference proteome</keyword>
<dbReference type="PANTHER" id="PTHR42810">
    <property type="entry name" value="PURINE PERMEASE C1399.01C-RELATED"/>
    <property type="match status" value="1"/>
</dbReference>
<gene>
    <name evidence="9" type="ORF">ISALK_08950</name>
</gene>
<dbReference type="Pfam" id="PF00860">
    <property type="entry name" value="Xan_ur_permease"/>
    <property type="match status" value="1"/>
</dbReference>
<feature type="transmembrane region" description="Helical" evidence="8">
    <location>
        <begin position="60"/>
        <end position="78"/>
    </location>
</feature>
<evidence type="ECO:0000256" key="7">
    <source>
        <dbReference type="ARBA" id="ARBA00023136"/>
    </source>
</evidence>
<dbReference type="AlphaFoldDB" id="A0AA43XKN1"/>
<feature type="transmembrane region" description="Helical" evidence="8">
    <location>
        <begin position="358"/>
        <end position="379"/>
    </location>
</feature>